<organism evidence="1">
    <name type="scientific">uncultured delta proteobacterium</name>
    <dbReference type="NCBI Taxonomy" id="34034"/>
    <lineage>
        <taxon>Bacteria</taxon>
        <taxon>Deltaproteobacteria</taxon>
        <taxon>environmental samples</taxon>
    </lineage>
</organism>
<gene>
    <name evidence="1" type="ORF">KL86DPRO_10462</name>
</gene>
<dbReference type="AlphaFoldDB" id="A0A212J0S1"/>
<dbReference type="EMBL" id="FLUQ01000001">
    <property type="protein sequence ID" value="SBV93029.1"/>
    <property type="molecule type" value="Genomic_DNA"/>
</dbReference>
<name>A0A212J0S1_9DELT</name>
<reference evidence="1" key="1">
    <citation type="submission" date="2016-04" db="EMBL/GenBank/DDBJ databases">
        <authorList>
            <person name="Evans L.H."/>
            <person name="Alamgir A."/>
            <person name="Owens N."/>
            <person name="Weber N.D."/>
            <person name="Virtaneva K."/>
            <person name="Barbian K."/>
            <person name="Babar A."/>
            <person name="Rosenke K."/>
        </authorList>
    </citation>
    <scope>NUCLEOTIDE SEQUENCE</scope>
    <source>
        <strain evidence="1">86</strain>
    </source>
</reference>
<proteinExistence type="predicted"/>
<evidence type="ECO:0000313" key="1">
    <source>
        <dbReference type="EMBL" id="SBV93029.1"/>
    </source>
</evidence>
<sequence>MLEIVNYLQSLFPSHKDAAAALEYSERQWLNIRRTVEKGETLSPRTELWLYSKYQTLRKKK</sequence>
<protein>
    <submittedName>
        <fullName evidence="1">Uncharacterized protein</fullName>
    </submittedName>
</protein>
<accession>A0A212J0S1</accession>